<dbReference type="Proteomes" id="UP000231456">
    <property type="component" value="Unassembled WGS sequence"/>
</dbReference>
<protein>
    <submittedName>
        <fullName evidence="1">Uncharacterized protein</fullName>
    </submittedName>
</protein>
<sequence>MCGGFFVWGGLTREVFCGMDGVHIDVRGCGRGGFMNLTYTKELFTLAEKLWNTMESIHVSLRTSEDFKSVLAEIEQLHRLMGGAPSNVIYEMRHIVVWHAISRFERLYLPHVRDGIVPDEFGMEIVARSTELFSFLTPEFLSRDNRYLQVCRENFRATASAVISRISMESPGYFHWYNIARELDALLPKAKGF</sequence>
<gene>
    <name evidence="1" type="ORF">CO030_03015</name>
</gene>
<reference evidence="2" key="1">
    <citation type="submission" date="2017-09" db="EMBL/GenBank/DDBJ databases">
        <title>Depth-based differentiation of microbial function through sediment-hosted aquifers and enrichment of novel symbionts in the deep terrestrial subsurface.</title>
        <authorList>
            <person name="Probst A.J."/>
            <person name="Ladd B."/>
            <person name="Jarett J.K."/>
            <person name="Geller-Mcgrath D.E."/>
            <person name="Sieber C.M.K."/>
            <person name="Emerson J.B."/>
            <person name="Anantharaman K."/>
            <person name="Thomas B.C."/>
            <person name="Malmstrom R."/>
            <person name="Stieglmeier M."/>
            <person name="Klingl A."/>
            <person name="Woyke T."/>
            <person name="Ryan C.M."/>
            <person name="Banfield J.F."/>
        </authorList>
    </citation>
    <scope>NUCLEOTIDE SEQUENCE [LARGE SCALE GENOMIC DNA]</scope>
</reference>
<name>A0A2M8F9H9_9BACT</name>
<dbReference type="EMBL" id="PFRH01000099">
    <property type="protein sequence ID" value="PJC52395.1"/>
    <property type="molecule type" value="Genomic_DNA"/>
</dbReference>
<evidence type="ECO:0000313" key="2">
    <source>
        <dbReference type="Proteomes" id="UP000231456"/>
    </source>
</evidence>
<proteinExistence type="predicted"/>
<accession>A0A2M8F9H9</accession>
<comment type="caution">
    <text evidence="1">The sequence shown here is derived from an EMBL/GenBank/DDBJ whole genome shotgun (WGS) entry which is preliminary data.</text>
</comment>
<dbReference type="AlphaFoldDB" id="A0A2M8F9H9"/>
<evidence type="ECO:0000313" key="1">
    <source>
        <dbReference type="EMBL" id="PJC52395.1"/>
    </source>
</evidence>
<organism evidence="1 2">
    <name type="scientific">Candidatus Magasanikbacteria bacterium CG_4_9_14_0_2_um_filter_42_11</name>
    <dbReference type="NCBI Taxonomy" id="1974643"/>
    <lineage>
        <taxon>Bacteria</taxon>
        <taxon>Candidatus Magasanikiibacteriota</taxon>
    </lineage>
</organism>